<dbReference type="AlphaFoldDB" id="A0A0J9XA76"/>
<feature type="region of interest" description="Disordered" evidence="1">
    <location>
        <begin position="33"/>
        <end position="58"/>
    </location>
</feature>
<feature type="compositionally biased region" description="Polar residues" evidence="1">
    <location>
        <begin position="37"/>
        <end position="46"/>
    </location>
</feature>
<comment type="caution">
    <text evidence="2">The sequence shown here is derived from an EMBL/GenBank/DDBJ whole genome shotgun (WGS) entry which is preliminary data.</text>
</comment>
<evidence type="ECO:0000313" key="2">
    <source>
        <dbReference type="EMBL" id="CDO54086.1"/>
    </source>
</evidence>
<dbReference type="Proteomes" id="UP000242525">
    <property type="component" value="Unassembled WGS sequence"/>
</dbReference>
<name>A0A0J9XA76_GEOCN</name>
<evidence type="ECO:0000313" key="3">
    <source>
        <dbReference type="Proteomes" id="UP000242525"/>
    </source>
</evidence>
<accession>A0A0J9XA76</accession>
<sequence length="594" mass="66029">MQVRSARVAPFASTAFRATKAAALADLPLFDLDTKTPKTSGSTRSKPTGRKGLQRVHPDSQFEKLRQALLREDIDNALSLYRSLRDRKALTAPPARENTTNTKESRAAEADLLSVEGECSLLLRVLHTGLRLTQAELHRLRFRGSASQKAQLRRRLTELLAACDEVADDIISGRAHCRAWGLMHLLTAHLTAKQPQAGVALWRQLIKDDSHCHKIALSPRVVGSVIPLLQAAGEPLEKIEKVYKAACAREAELGGPTSSNLALAMVPVWLQYGRAPAALEIFEKLISNSKSGLTAAGAQMLYNCVIGRCEELVAVAAILDTVFTGKAPFAITVHPVEFSRFLKRFAEHSGNNVEAILELWEKYMRHIPATEPEWRTTVVTKVLIDAVIDQYPAATPEAIALLRRLIKLYKLARPGRGPGTEFVVALLLRFNDWCDREVTLSLVDLFHIYDLRVGPTEARAVLMSLKGIDVDLALIRKYWDIIETPPSQPRKSTRAAGKKESGTNVALTSADIDALWKCTIQSDFPERIVFFDDIFRQLLAAGPDRLPDAELIAFHRIIRKKDYSRFSLLEGILEQSNIVVDPKKDIVHRSVFAN</sequence>
<protein>
    <submittedName>
        <fullName evidence="2">Similar to saccharomyces cerevisiae YBR238C Mitochondrial membrane protein with similarity to Rmd9p</fullName>
    </submittedName>
</protein>
<dbReference type="EMBL" id="CCBN010000006">
    <property type="protein sequence ID" value="CDO54086.1"/>
    <property type="molecule type" value="Genomic_DNA"/>
</dbReference>
<proteinExistence type="predicted"/>
<keyword evidence="3" id="KW-1185">Reference proteome</keyword>
<dbReference type="STRING" id="1173061.A0A0J9XA76"/>
<reference evidence="2" key="1">
    <citation type="submission" date="2014-03" db="EMBL/GenBank/DDBJ databases">
        <authorList>
            <person name="Casaregola S."/>
        </authorList>
    </citation>
    <scope>NUCLEOTIDE SEQUENCE [LARGE SCALE GENOMIC DNA]</scope>
    <source>
        <strain evidence="2">CLIB 918</strain>
    </source>
</reference>
<evidence type="ECO:0000256" key="1">
    <source>
        <dbReference type="SAM" id="MobiDB-lite"/>
    </source>
</evidence>
<organism evidence="2 3">
    <name type="scientific">Geotrichum candidum</name>
    <name type="common">Oospora lactis</name>
    <name type="synonym">Dipodascus geotrichum</name>
    <dbReference type="NCBI Taxonomy" id="1173061"/>
    <lineage>
        <taxon>Eukaryota</taxon>
        <taxon>Fungi</taxon>
        <taxon>Dikarya</taxon>
        <taxon>Ascomycota</taxon>
        <taxon>Saccharomycotina</taxon>
        <taxon>Dipodascomycetes</taxon>
        <taxon>Dipodascales</taxon>
        <taxon>Dipodascaceae</taxon>
        <taxon>Geotrichum</taxon>
    </lineage>
</organism>
<gene>
    <name evidence="2" type="ORF">BN980_GECA06s04465g</name>
</gene>